<feature type="compositionally biased region" description="Polar residues" evidence="1">
    <location>
        <begin position="76"/>
        <end position="92"/>
    </location>
</feature>
<protein>
    <recommendedName>
        <fullName evidence="4">Helix-turn-helix domain-containing protein</fullName>
    </recommendedName>
</protein>
<keyword evidence="3" id="KW-1185">Reference proteome</keyword>
<comment type="caution">
    <text evidence="2">The sequence shown here is derived from an EMBL/GenBank/DDBJ whole genome shotgun (WGS) entry which is preliminary data.</text>
</comment>
<proteinExistence type="predicted"/>
<evidence type="ECO:0000256" key="1">
    <source>
        <dbReference type="SAM" id="MobiDB-lite"/>
    </source>
</evidence>
<name>A0ABQ3CEC5_9ACTN</name>
<dbReference type="EMBL" id="BMUW01000030">
    <property type="protein sequence ID" value="GGZ83103.1"/>
    <property type="molecule type" value="Genomic_DNA"/>
</dbReference>
<evidence type="ECO:0008006" key="4">
    <source>
        <dbReference type="Google" id="ProtNLM"/>
    </source>
</evidence>
<reference evidence="3" key="1">
    <citation type="journal article" date="2019" name="Int. J. Syst. Evol. Microbiol.">
        <title>The Global Catalogue of Microorganisms (GCM) 10K type strain sequencing project: providing services to taxonomists for standard genome sequencing and annotation.</title>
        <authorList>
            <consortium name="The Broad Institute Genomics Platform"/>
            <consortium name="The Broad Institute Genome Sequencing Center for Infectious Disease"/>
            <person name="Wu L."/>
            <person name="Ma J."/>
        </authorList>
    </citation>
    <scope>NUCLEOTIDE SEQUENCE [LARGE SCALE GENOMIC DNA]</scope>
    <source>
        <strain evidence="3">JCM 4602</strain>
    </source>
</reference>
<dbReference type="Proteomes" id="UP000624183">
    <property type="component" value="Unassembled WGS sequence"/>
</dbReference>
<sequence length="139" mass="14678">MSPGHLAFLTKAELGLRGLVEADLGSLADHGGTSCDASVVDAARRAEASLGALAAVEERLTALSAPRAQLDGQKPHTPNGTSFATTNLQKHQATGDHLNRNARDQAIRADLEAGRSALDVAADVGLSRERIYQIRDSRR</sequence>
<feature type="region of interest" description="Disordered" evidence="1">
    <location>
        <begin position="67"/>
        <end position="102"/>
    </location>
</feature>
<gene>
    <name evidence="2" type="ORF">GCM10010328_66830</name>
</gene>
<accession>A0ABQ3CEC5</accession>
<evidence type="ECO:0000313" key="3">
    <source>
        <dbReference type="Proteomes" id="UP000624183"/>
    </source>
</evidence>
<evidence type="ECO:0000313" key="2">
    <source>
        <dbReference type="EMBL" id="GGZ83103.1"/>
    </source>
</evidence>
<organism evidence="2 3">
    <name type="scientific">Streptomyces rubiginosohelvolus</name>
    <dbReference type="NCBI Taxonomy" id="67362"/>
    <lineage>
        <taxon>Bacteria</taxon>
        <taxon>Bacillati</taxon>
        <taxon>Actinomycetota</taxon>
        <taxon>Actinomycetes</taxon>
        <taxon>Kitasatosporales</taxon>
        <taxon>Streptomycetaceae</taxon>
        <taxon>Streptomyces</taxon>
    </lineage>
</organism>
<feature type="compositionally biased region" description="Basic and acidic residues" evidence="1">
    <location>
        <begin position="93"/>
        <end position="102"/>
    </location>
</feature>